<accession>A0AAD9REZ5</accession>
<name>A0AAD9REZ5_9HYME</name>
<organism evidence="4 5">
    <name type="scientific">Odynerus spinipes</name>
    <dbReference type="NCBI Taxonomy" id="1348599"/>
    <lineage>
        <taxon>Eukaryota</taxon>
        <taxon>Metazoa</taxon>
        <taxon>Ecdysozoa</taxon>
        <taxon>Arthropoda</taxon>
        <taxon>Hexapoda</taxon>
        <taxon>Insecta</taxon>
        <taxon>Pterygota</taxon>
        <taxon>Neoptera</taxon>
        <taxon>Endopterygota</taxon>
        <taxon>Hymenoptera</taxon>
        <taxon>Apocrita</taxon>
        <taxon>Aculeata</taxon>
        <taxon>Vespoidea</taxon>
        <taxon>Vespidae</taxon>
        <taxon>Eumeninae</taxon>
        <taxon>Odynerus</taxon>
    </lineage>
</organism>
<dbReference type="InterPro" id="IPR036388">
    <property type="entry name" value="WH-like_DNA-bd_sf"/>
</dbReference>
<evidence type="ECO:0000313" key="5">
    <source>
        <dbReference type="Proteomes" id="UP001258017"/>
    </source>
</evidence>
<dbReference type="InterPro" id="IPR025246">
    <property type="entry name" value="IS30-like_HTH"/>
</dbReference>
<evidence type="ECO:0000259" key="2">
    <source>
        <dbReference type="Pfam" id="PF01498"/>
    </source>
</evidence>
<proteinExistence type="predicted"/>
<dbReference type="GO" id="GO:0015074">
    <property type="term" value="P:DNA integration"/>
    <property type="evidence" value="ECO:0007669"/>
    <property type="project" value="InterPro"/>
</dbReference>
<dbReference type="Gene3D" id="1.10.10.10">
    <property type="entry name" value="Winged helix-like DNA-binding domain superfamily/Winged helix DNA-binding domain"/>
    <property type="match status" value="1"/>
</dbReference>
<reference evidence="4" key="2">
    <citation type="journal article" date="2023" name="Commun. Biol.">
        <title>Intrasexual cuticular hydrocarbon dimorphism in a wasp sheds light on hydrocarbon biosynthesis genes in Hymenoptera.</title>
        <authorList>
            <person name="Moris V.C."/>
            <person name="Podsiadlowski L."/>
            <person name="Martin S."/>
            <person name="Oeyen J.P."/>
            <person name="Donath A."/>
            <person name="Petersen M."/>
            <person name="Wilbrandt J."/>
            <person name="Misof B."/>
            <person name="Liedtke D."/>
            <person name="Thamm M."/>
            <person name="Scheiner R."/>
            <person name="Schmitt T."/>
            <person name="Niehuis O."/>
        </authorList>
    </citation>
    <scope>NUCLEOTIDE SEQUENCE</scope>
    <source>
        <strain evidence="4">GBR_01_08_01A</strain>
    </source>
</reference>
<dbReference type="Pfam" id="PF13936">
    <property type="entry name" value="HTH_38"/>
    <property type="match status" value="1"/>
</dbReference>
<comment type="caution">
    <text evidence="4">The sequence shown here is derived from an EMBL/GenBank/DDBJ whole genome shotgun (WGS) entry which is preliminary data.</text>
</comment>
<dbReference type="InterPro" id="IPR009057">
    <property type="entry name" value="Homeodomain-like_sf"/>
</dbReference>
<feature type="domain" description="Transposase Tc1-like" evidence="2">
    <location>
        <begin position="72"/>
        <end position="141"/>
    </location>
</feature>
<gene>
    <name evidence="4" type="ORF">KPH14_001026</name>
</gene>
<dbReference type="AlphaFoldDB" id="A0AAD9REZ5"/>
<dbReference type="GO" id="GO:0003677">
    <property type="term" value="F:DNA binding"/>
    <property type="evidence" value="ECO:0007669"/>
    <property type="project" value="InterPro"/>
</dbReference>
<dbReference type="Pfam" id="PF01498">
    <property type="entry name" value="HTH_Tnp_Tc3_2"/>
    <property type="match status" value="1"/>
</dbReference>
<evidence type="ECO:0000259" key="3">
    <source>
        <dbReference type="Pfam" id="PF13936"/>
    </source>
</evidence>
<reference evidence="4" key="1">
    <citation type="submission" date="2021-08" db="EMBL/GenBank/DDBJ databases">
        <authorList>
            <person name="Misof B."/>
            <person name="Oliver O."/>
            <person name="Podsiadlowski L."/>
            <person name="Donath A."/>
            <person name="Peters R."/>
            <person name="Mayer C."/>
            <person name="Rust J."/>
            <person name="Gunkel S."/>
            <person name="Lesny P."/>
            <person name="Martin S."/>
            <person name="Oeyen J.P."/>
            <person name="Petersen M."/>
            <person name="Panagiotis P."/>
            <person name="Wilbrandt J."/>
            <person name="Tanja T."/>
        </authorList>
    </citation>
    <scope>NUCLEOTIDE SEQUENCE</scope>
    <source>
        <strain evidence="4">GBR_01_08_01A</strain>
        <tissue evidence="4">Thorax + abdomen</tissue>
    </source>
</reference>
<evidence type="ECO:0000256" key="1">
    <source>
        <dbReference type="ARBA" id="ARBA00004123"/>
    </source>
</evidence>
<feature type="domain" description="Transposase IS30-like HTH" evidence="3">
    <location>
        <begin position="11"/>
        <end position="44"/>
    </location>
</feature>
<keyword evidence="5" id="KW-1185">Reference proteome</keyword>
<dbReference type="EMBL" id="JAIFRP010000660">
    <property type="protein sequence ID" value="KAK2578078.1"/>
    <property type="molecule type" value="Genomic_DNA"/>
</dbReference>
<evidence type="ECO:0000313" key="4">
    <source>
        <dbReference type="EMBL" id="KAK2578078.1"/>
    </source>
</evidence>
<evidence type="ECO:0008006" key="6">
    <source>
        <dbReference type="Google" id="ProtNLM"/>
    </source>
</evidence>
<protein>
    <recommendedName>
        <fullName evidence="6">Transposase</fullName>
    </recommendedName>
</protein>
<dbReference type="GO" id="GO:0005634">
    <property type="term" value="C:nucleus"/>
    <property type="evidence" value="ECO:0007669"/>
    <property type="project" value="UniProtKB-SubCell"/>
</dbReference>
<comment type="subcellular location">
    <subcellularLocation>
        <location evidence="1">Nucleus</location>
    </subcellularLocation>
</comment>
<dbReference type="Proteomes" id="UP001258017">
    <property type="component" value="Unassembled WGS sequence"/>
</dbReference>
<dbReference type="SUPFAM" id="SSF46689">
    <property type="entry name" value="Homeodomain-like"/>
    <property type="match status" value="1"/>
</dbReference>
<dbReference type="GO" id="GO:0006313">
    <property type="term" value="P:DNA transposition"/>
    <property type="evidence" value="ECO:0007669"/>
    <property type="project" value="InterPro"/>
</dbReference>
<sequence length="155" mass="18467">MSPKTSETQMYERELILKYHKQGKSYREIAELIGRCLSTVPYIIKQSKTEHTVLNKHRTGRPKKLTQREEKMVVREIKKDPHISATKLTQMVAKDFNKNVHPELCRRILRNNNFHGRITRKKPFTSKKNQAKRLKFAKEYIDKDTVADIYLRTRK</sequence>
<dbReference type="InterPro" id="IPR002492">
    <property type="entry name" value="Transposase_Tc1-like"/>
</dbReference>